<proteinExistence type="predicted"/>
<accession>A0ACC0HJS1</accession>
<evidence type="ECO:0000313" key="1">
    <source>
        <dbReference type="EMBL" id="KAI8012705.1"/>
    </source>
</evidence>
<evidence type="ECO:0000313" key="2">
    <source>
        <dbReference type="Proteomes" id="UP001060215"/>
    </source>
</evidence>
<name>A0ACC0HJS1_9ERIC</name>
<protein>
    <submittedName>
        <fullName evidence="1">Universal stress protein A-like protein</fullName>
    </submittedName>
</protein>
<gene>
    <name evidence="1" type="ORF">LOK49_LG06G01481</name>
</gene>
<dbReference type="EMBL" id="CM045762">
    <property type="protein sequence ID" value="KAI8012705.1"/>
    <property type="molecule type" value="Genomic_DNA"/>
</dbReference>
<keyword evidence="2" id="KW-1185">Reference proteome</keyword>
<organism evidence="1 2">
    <name type="scientific">Camellia lanceoleosa</name>
    <dbReference type="NCBI Taxonomy" id="1840588"/>
    <lineage>
        <taxon>Eukaryota</taxon>
        <taxon>Viridiplantae</taxon>
        <taxon>Streptophyta</taxon>
        <taxon>Embryophyta</taxon>
        <taxon>Tracheophyta</taxon>
        <taxon>Spermatophyta</taxon>
        <taxon>Magnoliopsida</taxon>
        <taxon>eudicotyledons</taxon>
        <taxon>Gunneridae</taxon>
        <taxon>Pentapetalae</taxon>
        <taxon>asterids</taxon>
        <taxon>Ericales</taxon>
        <taxon>Theaceae</taxon>
        <taxon>Camellia</taxon>
    </lineage>
</organism>
<dbReference type="Proteomes" id="UP001060215">
    <property type="component" value="Chromosome 5"/>
</dbReference>
<reference evidence="1 2" key="1">
    <citation type="journal article" date="2022" name="Plant J.">
        <title>Chromosome-level genome of Camellia lanceoleosa provides a valuable resource for understanding genome evolution and self-incompatibility.</title>
        <authorList>
            <person name="Gong W."/>
            <person name="Xiao S."/>
            <person name="Wang L."/>
            <person name="Liao Z."/>
            <person name="Chang Y."/>
            <person name="Mo W."/>
            <person name="Hu G."/>
            <person name="Li W."/>
            <person name="Zhao G."/>
            <person name="Zhu H."/>
            <person name="Hu X."/>
            <person name="Ji K."/>
            <person name="Xiang X."/>
            <person name="Song Q."/>
            <person name="Yuan D."/>
            <person name="Jin S."/>
            <person name="Zhang L."/>
        </authorList>
    </citation>
    <scope>NUCLEOTIDE SEQUENCE [LARGE SCALE GENOMIC DNA]</scope>
    <source>
        <strain evidence="1">SQ_2022a</strain>
    </source>
</reference>
<comment type="caution">
    <text evidence="1">The sequence shown here is derived from an EMBL/GenBank/DDBJ whole genome shotgun (WGS) entry which is preliminary data.</text>
</comment>
<sequence>MEGGVELEPTRIMVGVNESTIKGYPHASISSKGAFGWTLNKIFRSNTSGFKLLFLHVPVPDEDGSLLSLSLCLELFELGLVNSICCLIYVHDSILNERM</sequence>